<dbReference type="PANTHER" id="PTHR46546:SF4">
    <property type="entry name" value="SHEWANELLA-LIKE PROTEIN PHOSPHATASE 1"/>
    <property type="match status" value="1"/>
</dbReference>
<dbReference type="EMBL" id="CP002339">
    <property type="protein sequence ID" value="AEF03477.1"/>
    <property type="molecule type" value="Genomic_DNA"/>
</dbReference>
<evidence type="ECO:0000313" key="4">
    <source>
        <dbReference type="Proteomes" id="UP000000683"/>
    </source>
</evidence>
<dbReference type="KEGG" id="alt:ambt_09755"/>
<dbReference type="OrthoDB" id="7550081at2"/>
<name>F5Z8T4_ALTNA</name>
<protein>
    <submittedName>
        <fullName evidence="3">Phosphatase</fullName>
    </submittedName>
</protein>
<keyword evidence="1" id="KW-1133">Transmembrane helix</keyword>
<feature type="transmembrane region" description="Helical" evidence="1">
    <location>
        <begin position="12"/>
        <end position="32"/>
    </location>
</feature>
<evidence type="ECO:0000256" key="1">
    <source>
        <dbReference type="SAM" id="Phobius"/>
    </source>
</evidence>
<dbReference type="eggNOG" id="COG0639">
    <property type="taxonomic scope" value="Bacteria"/>
</dbReference>
<dbReference type="AlphaFoldDB" id="F5Z8T4"/>
<proteinExistence type="predicted"/>
<dbReference type="Pfam" id="PF00149">
    <property type="entry name" value="Metallophos"/>
    <property type="match status" value="1"/>
</dbReference>
<dbReference type="InterPro" id="IPR029052">
    <property type="entry name" value="Metallo-depent_PP-like"/>
</dbReference>
<keyword evidence="1" id="KW-0812">Transmembrane</keyword>
<gene>
    <name evidence="3" type="ordered locus">ambt_09755</name>
</gene>
<keyword evidence="1" id="KW-0472">Membrane</keyword>
<accession>F5Z8T4</accession>
<evidence type="ECO:0000259" key="2">
    <source>
        <dbReference type="Pfam" id="PF00149"/>
    </source>
</evidence>
<dbReference type="HOGENOM" id="CLU_042543_0_0_6"/>
<dbReference type="RefSeq" id="WP_013784412.1">
    <property type="nucleotide sequence ID" value="NC_015554.1"/>
</dbReference>
<dbReference type="PANTHER" id="PTHR46546">
    <property type="entry name" value="SHEWANELLA-LIKE PROTEIN PHOSPHATASE 1"/>
    <property type="match status" value="1"/>
</dbReference>
<evidence type="ECO:0000313" key="3">
    <source>
        <dbReference type="EMBL" id="AEF03477.1"/>
    </source>
</evidence>
<dbReference type="InterPro" id="IPR004843">
    <property type="entry name" value="Calcineurin-like_PHP"/>
</dbReference>
<dbReference type="SUPFAM" id="SSF56300">
    <property type="entry name" value="Metallo-dependent phosphatases"/>
    <property type="match status" value="1"/>
</dbReference>
<organism evidence="3 4">
    <name type="scientific">Alteromonas naphthalenivorans</name>
    <dbReference type="NCBI Taxonomy" id="715451"/>
    <lineage>
        <taxon>Bacteria</taxon>
        <taxon>Pseudomonadati</taxon>
        <taxon>Pseudomonadota</taxon>
        <taxon>Gammaproteobacteria</taxon>
        <taxon>Alteromonadales</taxon>
        <taxon>Alteromonadaceae</taxon>
        <taxon>Alteromonas/Salinimonas group</taxon>
        <taxon>Alteromonas</taxon>
    </lineage>
</organism>
<dbReference type="Gene3D" id="3.60.21.10">
    <property type="match status" value="1"/>
</dbReference>
<reference evidence="3 4" key="1">
    <citation type="journal article" date="2011" name="J. Bacteriol.">
        <title>Complete genome sequence of the polycyclic aromatic hydrocarbon-degrading bacterium Alteromonas sp. strain SN2.</title>
        <authorList>
            <person name="Jin H.M."/>
            <person name="Jeong H."/>
            <person name="Moon E.J."/>
            <person name="Math R.K."/>
            <person name="Lee K."/>
            <person name="Kim H.J."/>
            <person name="Jeon C.O."/>
            <person name="Oh T.K."/>
            <person name="Kim J.F."/>
        </authorList>
    </citation>
    <scope>NUCLEOTIDE SEQUENCE [LARGE SCALE GENOMIC DNA]</scope>
    <source>
        <strain evidence="4">JCM 17741 / KACC 18427 / KCTC 11700BP / SN2</strain>
    </source>
</reference>
<feature type="domain" description="Calcineurin-like phosphoesterase" evidence="2">
    <location>
        <begin position="147"/>
        <end position="364"/>
    </location>
</feature>
<sequence>MLKRAAKRIAKSVGHFLLVSFVLAIIGVGVLISQHGSIDIGDAPLAYKVGGEGPFVFFNDETQIGTNVTGSDNVGADLLGTGVEINYIRGSREENFFIEKRSVPLTNQTAEPLKVYFALEDATFTFNLKPLDTLNTNTPSVYESTAPILAMSDLEGNYKTFRDFLITHSVINENLEWQFGEGHLVLVGDMVDRGFSTTQLLWFIYKLEQDAQKAGGVVHYIIGNHELKNLQGNFKSAANKYIPIAGLIGKSQADLFSHNSYIGRWLASKNTIEKINGHLFVHGGIHEDIANLDLSLQQINNKSKAYYRQMYFPGVADKVTESLISTETGLAWYRGYFKGDASNTSIQQTLDKFDARSITVGHTLQFKVNKQFDGRVFAIDVKHPNDYRGSFPTKHSEALLIERENFYRLTETGERTAL</sequence>
<keyword evidence="4" id="KW-1185">Reference proteome</keyword>
<dbReference type="Proteomes" id="UP000000683">
    <property type="component" value="Chromosome"/>
</dbReference>
<dbReference type="GO" id="GO:0016787">
    <property type="term" value="F:hydrolase activity"/>
    <property type="evidence" value="ECO:0007669"/>
    <property type="project" value="InterPro"/>
</dbReference>